<organism evidence="3 4">
    <name type="scientific">Actinia tenebrosa</name>
    <name type="common">Australian red waratah sea anemone</name>
    <dbReference type="NCBI Taxonomy" id="6105"/>
    <lineage>
        <taxon>Eukaryota</taxon>
        <taxon>Metazoa</taxon>
        <taxon>Cnidaria</taxon>
        <taxon>Anthozoa</taxon>
        <taxon>Hexacorallia</taxon>
        <taxon>Actiniaria</taxon>
        <taxon>Actiniidae</taxon>
        <taxon>Actinia</taxon>
    </lineage>
</organism>
<evidence type="ECO:0000256" key="2">
    <source>
        <dbReference type="SAM" id="SignalP"/>
    </source>
</evidence>
<dbReference type="Proteomes" id="UP000515163">
    <property type="component" value="Unplaced"/>
</dbReference>
<dbReference type="GeneID" id="116297960"/>
<reference evidence="4" key="1">
    <citation type="submission" date="2025-08" db="UniProtKB">
        <authorList>
            <consortium name="RefSeq"/>
        </authorList>
    </citation>
    <scope>IDENTIFICATION</scope>
    <source>
        <tissue evidence="4">Tentacle</tissue>
    </source>
</reference>
<name>A0A6P8I2U3_ACTTE</name>
<keyword evidence="3" id="KW-1185">Reference proteome</keyword>
<feature type="compositionally biased region" description="Basic and acidic residues" evidence="1">
    <location>
        <begin position="96"/>
        <end position="107"/>
    </location>
</feature>
<accession>A0A6P8I2U3</accession>
<feature type="non-terminal residue" evidence="4">
    <location>
        <position position="107"/>
    </location>
</feature>
<dbReference type="OrthoDB" id="5984647at2759"/>
<gene>
    <name evidence="4" type="primary">LOC116297960</name>
</gene>
<evidence type="ECO:0000256" key="1">
    <source>
        <dbReference type="SAM" id="MobiDB-lite"/>
    </source>
</evidence>
<protein>
    <submittedName>
        <fullName evidence="4">Uncharacterized protein LOC116297960</fullName>
    </submittedName>
</protein>
<dbReference type="InParanoid" id="A0A6P8I2U3"/>
<dbReference type="AlphaFoldDB" id="A0A6P8I2U3"/>
<feature type="signal peptide" evidence="2">
    <location>
        <begin position="1"/>
        <end position="17"/>
    </location>
</feature>
<evidence type="ECO:0000313" key="4">
    <source>
        <dbReference type="RefSeq" id="XP_031562138.1"/>
    </source>
</evidence>
<keyword evidence="2" id="KW-0732">Signal</keyword>
<sequence length="107" mass="11907">MLRASLLFSILLCICHGANVKIPKKTQDYLTGLTILEQPCTTMRSGLVRYIPVSHKLEVCSNRQWVPYDPVSPRSRLGLVGHWKMDEQTGDTVDDDSGHENHATASG</sequence>
<evidence type="ECO:0000313" key="3">
    <source>
        <dbReference type="Proteomes" id="UP000515163"/>
    </source>
</evidence>
<feature type="chain" id="PRO_5028455119" evidence="2">
    <location>
        <begin position="18"/>
        <end position="107"/>
    </location>
</feature>
<proteinExistence type="predicted"/>
<dbReference type="KEGG" id="aten:116297960"/>
<dbReference type="RefSeq" id="XP_031562138.1">
    <property type="nucleotide sequence ID" value="XM_031706278.1"/>
</dbReference>
<feature type="region of interest" description="Disordered" evidence="1">
    <location>
        <begin position="87"/>
        <end position="107"/>
    </location>
</feature>